<dbReference type="SUPFAM" id="SSF88713">
    <property type="entry name" value="Glycoside hydrolase/deacetylase"/>
    <property type="match status" value="1"/>
</dbReference>
<gene>
    <name evidence="1" type="ORF">SDC9_185469</name>
</gene>
<dbReference type="AlphaFoldDB" id="A0A645HFY6"/>
<name>A0A645HFY6_9ZZZZ</name>
<evidence type="ECO:0000313" key="1">
    <source>
        <dbReference type="EMBL" id="MPN37948.1"/>
    </source>
</evidence>
<organism evidence="1">
    <name type="scientific">bioreactor metagenome</name>
    <dbReference type="NCBI Taxonomy" id="1076179"/>
    <lineage>
        <taxon>unclassified sequences</taxon>
        <taxon>metagenomes</taxon>
        <taxon>ecological metagenomes</taxon>
    </lineage>
</organism>
<proteinExistence type="predicted"/>
<comment type="caution">
    <text evidence="1">The sequence shown here is derived from an EMBL/GenBank/DDBJ whole genome shotgun (WGS) entry which is preliminary data.</text>
</comment>
<dbReference type="Gene3D" id="3.20.20.370">
    <property type="entry name" value="Glycoside hydrolase/deacetylase"/>
    <property type="match status" value="1"/>
</dbReference>
<reference evidence="1" key="1">
    <citation type="submission" date="2019-08" db="EMBL/GenBank/DDBJ databases">
        <authorList>
            <person name="Kucharzyk K."/>
            <person name="Murdoch R.W."/>
            <person name="Higgins S."/>
            <person name="Loffler F."/>
        </authorList>
    </citation>
    <scope>NUCLEOTIDE SEQUENCE</scope>
</reference>
<dbReference type="InterPro" id="IPR011330">
    <property type="entry name" value="Glyco_hydro/deAcase_b/a-brl"/>
</dbReference>
<sequence length="137" mass="15861">MLEKPTAQDILADFEKCKEALYKTAKIHTILIRSPKGSKDAFTKEACDLLTSSGYRIWDYNIQSGDTPDSDMSYYTIYANITNLLKERKSSAYIVLNSTQNTNNVLLQLLYYLRNDNFNTYTISYMVTPVNQWKDTR</sequence>
<dbReference type="GO" id="GO:0005975">
    <property type="term" value="P:carbohydrate metabolic process"/>
    <property type="evidence" value="ECO:0007669"/>
    <property type="project" value="InterPro"/>
</dbReference>
<accession>A0A645HFY6</accession>
<protein>
    <submittedName>
        <fullName evidence="1">Uncharacterized protein</fullName>
    </submittedName>
</protein>
<dbReference type="EMBL" id="VSSQ01092887">
    <property type="protein sequence ID" value="MPN37948.1"/>
    <property type="molecule type" value="Genomic_DNA"/>
</dbReference>